<sequence>MDEIYVVRILPSSFSMKKRKKCSKHCTSLLLDVLVNLKKNGRDRYSDEKSCPSILWYPCQRKLHEHYYFSPPNISSNC</sequence>
<protein>
    <submittedName>
        <fullName evidence="1">Uncharacterized protein</fullName>
    </submittedName>
</protein>
<dbReference type="AlphaFoldDB" id="A0A0K2TQS5"/>
<evidence type="ECO:0000313" key="1">
    <source>
        <dbReference type="EMBL" id="CDW27756.1"/>
    </source>
</evidence>
<dbReference type="EMBL" id="HACA01010395">
    <property type="protein sequence ID" value="CDW27756.1"/>
    <property type="molecule type" value="Transcribed_RNA"/>
</dbReference>
<accession>A0A0K2TQS5</accession>
<organism evidence="1">
    <name type="scientific">Lepeophtheirus salmonis</name>
    <name type="common">Salmon louse</name>
    <name type="synonym">Caligus salmonis</name>
    <dbReference type="NCBI Taxonomy" id="72036"/>
    <lineage>
        <taxon>Eukaryota</taxon>
        <taxon>Metazoa</taxon>
        <taxon>Ecdysozoa</taxon>
        <taxon>Arthropoda</taxon>
        <taxon>Crustacea</taxon>
        <taxon>Multicrustacea</taxon>
        <taxon>Hexanauplia</taxon>
        <taxon>Copepoda</taxon>
        <taxon>Siphonostomatoida</taxon>
        <taxon>Caligidae</taxon>
        <taxon>Lepeophtheirus</taxon>
    </lineage>
</organism>
<reference evidence="1" key="1">
    <citation type="submission" date="2014-05" db="EMBL/GenBank/DDBJ databases">
        <authorList>
            <person name="Chronopoulou M."/>
        </authorList>
    </citation>
    <scope>NUCLEOTIDE SEQUENCE</scope>
    <source>
        <tissue evidence="1">Whole organism</tissue>
    </source>
</reference>
<proteinExistence type="predicted"/>
<name>A0A0K2TQS5_LEPSM</name>